<feature type="signal peptide" evidence="1">
    <location>
        <begin position="1"/>
        <end position="18"/>
    </location>
</feature>
<reference evidence="2 3" key="1">
    <citation type="submission" date="2020-08" db="EMBL/GenBank/DDBJ databases">
        <title>Arenibacter gaetbuli sp. nov., isolated from a sand dune.</title>
        <authorList>
            <person name="Park S."/>
            <person name="Yoon J.-H."/>
        </authorList>
    </citation>
    <scope>NUCLEOTIDE SEQUENCE [LARGE SCALE GENOMIC DNA]</scope>
    <source>
        <strain evidence="2 3">BSSL-BM3</strain>
    </source>
</reference>
<keyword evidence="3" id="KW-1185">Reference proteome</keyword>
<evidence type="ECO:0008006" key="4">
    <source>
        <dbReference type="Google" id="ProtNLM"/>
    </source>
</evidence>
<evidence type="ECO:0000313" key="2">
    <source>
        <dbReference type="EMBL" id="MBC8767806.1"/>
    </source>
</evidence>
<dbReference type="Proteomes" id="UP000618952">
    <property type="component" value="Unassembled WGS sequence"/>
</dbReference>
<keyword evidence="1" id="KW-0732">Signal</keyword>
<evidence type="ECO:0000313" key="3">
    <source>
        <dbReference type="Proteomes" id="UP000618952"/>
    </source>
</evidence>
<dbReference type="RefSeq" id="WP_187582960.1">
    <property type="nucleotide sequence ID" value="NZ_JACLHY010000005.1"/>
</dbReference>
<dbReference type="EMBL" id="JACLHY010000005">
    <property type="protein sequence ID" value="MBC8767806.1"/>
    <property type="molecule type" value="Genomic_DNA"/>
</dbReference>
<organism evidence="2 3">
    <name type="scientific">Arenibacter arenosicollis</name>
    <dbReference type="NCBI Taxonomy" id="2762274"/>
    <lineage>
        <taxon>Bacteria</taxon>
        <taxon>Pseudomonadati</taxon>
        <taxon>Bacteroidota</taxon>
        <taxon>Flavobacteriia</taxon>
        <taxon>Flavobacteriales</taxon>
        <taxon>Flavobacteriaceae</taxon>
        <taxon>Arenibacter</taxon>
    </lineage>
</organism>
<protein>
    <recommendedName>
        <fullName evidence="4">TraB/GumN family protein</fullName>
    </recommendedName>
</protein>
<proteinExistence type="predicted"/>
<sequence>MRNFLLVLLIGYAAMAKAQTLGDCKDLLLEYADFMETDSTQWHLNLKDNTNSTALLYFGAIHSKDASHPQFQEILVAWNSGEYDIALFEGPNRGILSTMEETIVKLGESGYVRYLANEKDILVASLEPSPIAEIEYLSKVFPIDRIKLFFLLREAQRVREAFGMDKEQVVGHIDKLLLKANAISLLEDTITTVPELEKAYIHYWGNDREWWQAPKEWFTPSGNSSETGGIFTNEINKYSSSFRDLHMIELITGLLKEGKKIFAVVGRNHIPIQADVLECEWEKLKSTSQGRN</sequence>
<accession>A0ABR7QKU4</accession>
<evidence type="ECO:0000256" key="1">
    <source>
        <dbReference type="SAM" id="SignalP"/>
    </source>
</evidence>
<name>A0ABR7QKU4_9FLAO</name>
<feature type="chain" id="PRO_5046383340" description="TraB/GumN family protein" evidence="1">
    <location>
        <begin position="19"/>
        <end position="292"/>
    </location>
</feature>
<gene>
    <name evidence="2" type="ORF">H4O18_07375</name>
</gene>
<comment type="caution">
    <text evidence="2">The sequence shown here is derived from an EMBL/GenBank/DDBJ whole genome shotgun (WGS) entry which is preliminary data.</text>
</comment>